<dbReference type="Proteomes" id="UP001140091">
    <property type="component" value="Unassembled WGS sequence"/>
</dbReference>
<dbReference type="AlphaFoldDB" id="A0A9W8J4C7"/>
<reference evidence="2" key="1">
    <citation type="submission" date="2022-06" db="EMBL/GenBank/DDBJ databases">
        <title>Genome Sequence of Candolleomyces eurysporus.</title>
        <authorList>
            <person name="Buettner E."/>
        </authorList>
    </citation>
    <scope>NUCLEOTIDE SEQUENCE</scope>
    <source>
        <strain evidence="2">VTCC 930004</strain>
    </source>
</reference>
<gene>
    <name evidence="2" type="ORF">H1R20_g8841</name>
</gene>
<sequence>MLKTGTTNPAGRSNSTRGRPKKTKAHTTAFKMPEDVAPAKRSDKYMRYVILEAYEKYTQVFNANGLTREADISETNLSRAGYSEKFRVVFRRLWDCLSMQERDRLMLNGKLLLELELQKMDPMRHPDCENMNDFIDTHGIPEWLEEPILRGVDPSPYSIRYSELVESDSALREMISLLRF</sequence>
<dbReference type="EMBL" id="JANBPK010000933">
    <property type="protein sequence ID" value="KAJ2928261.1"/>
    <property type="molecule type" value="Genomic_DNA"/>
</dbReference>
<feature type="region of interest" description="Disordered" evidence="1">
    <location>
        <begin position="1"/>
        <end position="31"/>
    </location>
</feature>
<keyword evidence="3" id="KW-1185">Reference proteome</keyword>
<organism evidence="2 3">
    <name type="scientific">Candolleomyces eurysporus</name>
    <dbReference type="NCBI Taxonomy" id="2828524"/>
    <lineage>
        <taxon>Eukaryota</taxon>
        <taxon>Fungi</taxon>
        <taxon>Dikarya</taxon>
        <taxon>Basidiomycota</taxon>
        <taxon>Agaricomycotina</taxon>
        <taxon>Agaricomycetes</taxon>
        <taxon>Agaricomycetidae</taxon>
        <taxon>Agaricales</taxon>
        <taxon>Agaricineae</taxon>
        <taxon>Psathyrellaceae</taxon>
        <taxon>Candolleomyces</taxon>
    </lineage>
</organism>
<accession>A0A9W8J4C7</accession>
<name>A0A9W8J4C7_9AGAR</name>
<feature type="non-terminal residue" evidence="2">
    <location>
        <position position="1"/>
    </location>
</feature>
<evidence type="ECO:0000313" key="2">
    <source>
        <dbReference type="EMBL" id="KAJ2928261.1"/>
    </source>
</evidence>
<proteinExistence type="predicted"/>
<protein>
    <submittedName>
        <fullName evidence="2">Uncharacterized protein</fullName>
    </submittedName>
</protein>
<feature type="compositionally biased region" description="Polar residues" evidence="1">
    <location>
        <begin position="1"/>
        <end position="17"/>
    </location>
</feature>
<evidence type="ECO:0000313" key="3">
    <source>
        <dbReference type="Proteomes" id="UP001140091"/>
    </source>
</evidence>
<comment type="caution">
    <text evidence="2">The sequence shown here is derived from an EMBL/GenBank/DDBJ whole genome shotgun (WGS) entry which is preliminary data.</text>
</comment>
<evidence type="ECO:0000256" key="1">
    <source>
        <dbReference type="SAM" id="MobiDB-lite"/>
    </source>
</evidence>